<dbReference type="GO" id="GO:0003677">
    <property type="term" value="F:DNA binding"/>
    <property type="evidence" value="ECO:0007669"/>
    <property type="project" value="UniProtKB-KW"/>
</dbReference>
<keyword evidence="10" id="KW-1185">Reference proteome</keyword>
<dbReference type="InterPro" id="IPR009044">
    <property type="entry name" value="ssDNA-bd_transcriptional_reg"/>
</dbReference>
<evidence type="ECO:0000256" key="1">
    <source>
        <dbReference type="ARBA" id="ARBA00004123"/>
    </source>
</evidence>
<keyword evidence="6" id="KW-0539">Nucleus</keyword>
<dbReference type="EMBL" id="NPIC01000003">
    <property type="protein sequence ID" value="RDL37473.1"/>
    <property type="molecule type" value="Genomic_DNA"/>
</dbReference>
<evidence type="ECO:0000256" key="6">
    <source>
        <dbReference type="ARBA" id="ARBA00023242"/>
    </source>
</evidence>
<comment type="similarity">
    <text evidence="2">Belongs to the transcriptional coactivator PC4 family.</text>
</comment>
<evidence type="ECO:0000256" key="7">
    <source>
        <dbReference type="SAM" id="MobiDB-lite"/>
    </source>
</evidence>
<protein>
    <submittedName>
        <fullName evidence="9">SsDNA-binding transcriptional regulator</fullName>
    </submittedName>
</protein>
<evidence type="ECO:0000313" key="9">
    <source>
        <dbReference type="EMBL" id="RDL37473.1"/>
    </source>
</evidence>
<dbReference type="RefSeq" id="XP_031870129.1">
    <property type="nucleotide sequence ID" value="XM_032013529.1"/>
</dbReference>
<organism evidence="9 10">
    <name type="scientific">Venustampulla echinocandica</name>
    <dbReference type="NCBI Taxonomy" id="2656787"/>
    <lineage>
        <taxon>Eukaryota</taxon>
        <taxon>Fungi</taxon>
        <taxon>Dikarya</taxon>
        <taxon>Ascomycota</taxon>
        <taxon>Pezizomycotina</taxon>
        <taxon>Leotiomycetes</taxon>
        <taxon>Helotiales</taxon>
        <taxon>Pleuroascaceae</taxon>
        <taxon>Venustampulla</taxon>
    </lineage>
</organism>
<gene>
    <name evidence="9" type="ORF">BP5553_04906</name>
</gene>
<dbReference type="GO" id="GO:0003713">
    <property type="term" value="F:transcription coactivator activity"/>
    <property type="evidence" value="ECO:0007669"/>
    <property type="project" value="InterPro"/>
</dbReference>
<dbReference type="Pfam" id="PF02229">
    <property type="entry name" value="PC4"/>
    <property type="match status" value="1"/>
</dbReference>
<sequence>MPKRGIKDVESYESDGGFVANDSDEAPKSKKTKKASSDATKGKSGASDSSFFELSSGRTPRRVEITDFKGMKLVNIREFYEKDGQYLPGKKGISLTIEQYKALLQVIPDINASLKSMGVEVEASTAMEEDHSEVEALPRTRVKPKKETKSNIDATSDEDDE</sequence>
<dbReference type="GO" id="GO:0060261">
    <property type="term" value="P:positive regulation of transcription initiation by RNA polymerase II"/>
    <property type="evidence" value="ECO:0007669"/>
    <property type="project" value="InterPro"/>
</dbReference>
<name>A0A370TPM5_9HELO</name>
<keyword evidence="3" id="KW-0805">Transcription regulation</keyword>
<dbReference type="GO" id="GO:0005634">
    <property type="term" value="C:nucleus"/>
    <property type="evidence" value="ECO:0007669"/>
    <property type="project" value="UniProtKB-SubCell"/>
</dbReference>
<dbReference type="Gene3D" id="2.30.31.10">
    <property type="entry name" value="Transcriptional Coactivator Pc4, Chain A"/>
    <property type="match status" value="1"/>
</dbReference>
<feature type="compositionally biased region" description="Low complexity" evidence="7">
    <location>
        <begin position="37"/>
        <end position="47"/>
    </location>
</feature>
<dbReference type="GeneID" id="43597755"/>
<evidence type="ECO:0000256" key="5">
    <source>
        <dbReference type="ARBA" id="ARBA00023163"/>
    </source>
</evidence>
<comment type="subcellular location">
    <subcellularLocation>
        <location evidence="1">Nucleus</location>
    </subcellularLocation>
</comment>
<reference evidence="9 10" key="1">
    <citation type="journal article" date="2018" name="IMA Fungus">
        <title>IMA Genome-F 9: Draft genome sequence of Annulohypoxylon stygium, Aspergillus mulundensis, Berkeleyomyces basicola (syn. Thielaviopsis basicola), Ceratocystis smalleyi, two Cercospora beticola strains, Coleophoma cylindrospora, Fusarium fracticaudum, Phialophora cf. hyalina, and Morchella septimelata.</title>
        <authorList>
            <person name="Wingfield B.D."/>
            <person name="Bills G.F."/>
            <person name="Dong Y."/>
            <person name="Huang W."/>
            <person name="Nel W.J."/>
            <person name="Swalarsk-Parry B.S."/>
            <person name="Vaghefi N."/>
            <person name="Wilken P.M."/>
            <person name="An Z."/>
            <person name="de Beer Z.W."/>
            <person name="De Vos L."/>
            <person name="Chen L."/>
            <person name="Duong T.A."/>
            <person name="Gao Y."/>
            <person name="Hammerbacher A."/>
            <person name="Kikkert J.R."/>
            <person name="Li Y."/>
            <person name="Li H."/>
            <person name="Li K."/>
            <person name="Li Q."/>
            <person name="Liu X."/>
            <person name="Ma X."/>
            <person name="Naidoo K."/>
            <person name="Pethybridge S.J."/>
            <person name="Sun J."/>
            <person name="Steenkamp E.T."/>
            <person name="van der Nest M.A."/>
            <person name="van Wyk S."/>
            <person name="Wingfield M.J."/>
            <person name="Xiong C."/>
            <person name="Yue Q."/>
            <person name="Zhang X."/>
        </authorList>
    </citation>
    <scope>NUCLEOTIDE SEQUENCE [LARGE SCALE GENOMIC DNA]</scope>
    <source>
        <strain evidence="9 10">BP 5553</strain>
    </source>
</reference>
<dbReference type="OrthoDB" id="2505440at2759"/>
<evidence type="ECO:0000313" key="10">
    <source>
        <dbReference type="Proteomes" id="UP000254866"/>
    </source>
</evidence>
<evidence type="ECO:0000256" key="4">
    <source>
        <dbReference type="ARBA" id="ARBA00023125"/>
    </source>
</evidence>
<dbReference type="STRING" id="2656787.A0A370TPM5"/>
<dbReference type="InterPro" id="IPR045125">
    <property type="entry name" value="Sub1/Tcp4-like"/>
</dbReference>
<evidence type="ECO:0000256" key="3">
    <source>
        <dbReference type="ARBA" id="ARBA00023015"/>
    </source>
</evidence>
<feature type="region of interest" description="Disordered" evidence="7">
    <location>
        <begin position="124"/>
        <end position="161"/>
    </location>
</feature>
<evidence type="ECO:0000256" key="2">
    <source>
        <dbReference type="ARBA" id="ARBA00009001"/>
    </source>
</evidence>
<dbReference type="AlphaFoldDB" id="A0A370TPM5"/>
<proteinExistence type="inferred from homology"/>
<keyword evidence="5" id="KW-0804">Transcription</keyword>
<feature type="compositionally biased region" description="Polar residues" evidence="7">
    <location>
        <begin position="48"/>
        <end position="57"/>
    </location>
</feature>
<dbReference type="SUPFAM" id="SSF54447">
    <property type="entry name" value="ssDNA-binding transcriptional regulator domain"/>
    <property type="match status" value="1"/>
</dbReference>
<feature type="domain" description="Transcriptional coactivator p15 (PC4) C-terminal" evidence="8">
    <location>
        <begin position="61"/>
        <end position="105"/>
    </location>
</feature>
<dbReference type="InterPro" id="IPR003173">
    <property type="entry name" value="PC4_C"/>
</dbReference>
<dbReference type="PANTHER" id="PTHR13215">
    <property type="entry name" value="RNA POLYMERASE II TRANSCRIPTIONAL COACTIVATOR"/>
    <property type="match status" value="1"/>
</dbReference>
<evidence type="ECO:0000259" key="8">
    <source>
        <dbReference type="Pfam" id="PF02229"/>
    </source>
</evidence>
<keyword evidence="4 9" id="KW-0238">DNA-binding</keyword>
<comment type="caution">
    <text evidence="9">The sequence shown here is derived from an EMBL/GenBank/DDBJ whole genome shotgun (WGS) entry which is preliminary data.</text>
</comment>
<dbReference type="Proteomes" id="UP000254866">
    <property type="component" value="Unassembled WGS sequence"/>
</dbReference>
<accession>A0A370TPM5</accession>
<feature type="compositionally biased region" description="Basic and acidic residues" evidence="7">
    <location>
        <begin position="1"/>
        <end position="10"/>
    </location>
</feature>
<feature type="region of interest" description="Disordered" evidence="7">
    <location>
        <begin position="1"/>
        <end position="57"/>
    </location>
</feature>